<evidence type="ECO:0000259" key="2">
    <source>
        <dbReference type="PROSITE" id="PS51192"/>
    </source>
</evidence>
<dbReference type="GO" id="GO:0031297">
    <property type="term" value="P:replication fork processing"/>
    <property type="evidence" value="ECO:0007669"/>
    <property type="project" value="TreeGrafter"/>
</dbReference>
<dbReference type="Gene3D" id="3.40.50.300">
    <property type="entry name" value="P-loop containing nucleotide triphosphate hydrolases"/>
    <property type="match status" value="1"/>
</dbReference>
<proteinExistence type="predicted"/>
<dbReference type="InterPro" id="IPR027417">
    <property type="entry name" value="P-loop_NTPase"/>
</dbReference>
<dbReference type="GO" id="GO:0006281">
    <property type="term" value="P:DNA repair"/>
    <property type="evidence" value="ECO:0007669"/>
    <property type="project" value="TreeGrafter"/>
</dbReference>
<keyword evidence="1" id="KW-0378">Hydrolase</keyword>
<name>A0AAI8DHX6_MAMSC</name>
<dbReference type="RefSeq" id="WP_088592650.1">
    <property type="nucleotide sequence ID" value="NZ_CP022046.2"/>
</dbReference>
<feature type="domain" description="Helicase ATP-binding" evidence="2">
    <location>
        <begin position="258"/>
        <end position="424"/>
    </location>
</feature>
<dbReference type="GO" id="GO:0005524">
    <property type="term" value="F:ATP binding"/>
    <property type="evidence" value="ECO:0007669"/>
    <property type="project" value="InterPro"/>
</dbReference>
<evidence type="ECO:0000313" key="5">
    <source>
        <dbReference type="Proteomes" id="UP000197058"/>
    </source>
</evidence>
<dbReference type="InterPro" id="IPR038718">
    <property type="entry name" value="SNF2-like_sf"/>
</dbReference>
<dbReference type="Pfam" id="PF00271">
    <property type="entry name" value="Helicase_C"/>
    <property type="match status" value="1"/>
</dbReference>
<sequence length="1064" mass="123267">MKNFNNIDDRIIEEFKFDLKSKSKLKIASASFSIYAYEALKKELEKVESVQFLFTSELFTKEKAPKEKREFFIPRINHERKLYGDEFELKIRNELSQKAIAKEAADWIRNKVTFKSNISGQRSDNFMLIENIENTNVYTPFDEFTTAELGVTKGDKLFYNISKFENEHTKQFLDAFNQVWHNPDYVDEVTETVLENITAAYQENAPEFIYYIALYNLFSEFLSDLDKDYIPDDRTGFKESKIWSLLYDFQKDAVIGAISKLEKHNGVILADSVGLGKTFSAIGVIKYYETRNKNVLVLVPKRLKDNWNNYKNNYKNNPLAEDRLRYDVLYHTDMDRNRGESNGIDLAKINWGNYDLVVIDESHNFRNGDGTTHKKDYDKENRYQKLLRKIIKSGVKTKVLMLSATPVNTDFSDLRNQLLIASEGDSDKLTNTLNTKKNVSEIFIHAQRAFKEWSSLDVEYRTTQQLLDMLDFDFFELLDSVTISRSRKHIERYYDKSDIGSFPTRMPPINKSPKLTDLSIAYDDIFKFIDLLNLEVYNPLKYVYPSKINIYIDQANSQAGSWANREKGRNQLMITNLLKRAESSIHAFRLTSQRILENINTKLKTISDYEKYKSGIIDETFDDFEDEMFTVGKDLKIDLADMDYLSWKGQLIADKHVFIELLEVVTRITPKHDTKMDELRNLIRQKIEEPLNKGNKKVLIFTAFSDTADYLYDNLAEEFLDKENIHTALISGKRTSSTIPGVKNDFNELLTMFSPISKNREALGLTHDIDVVIATDVISEGQNLQDADYLINYDIHWNPVRIIQRFGRIDRIGSTNTAIQMVNFWPDITLDEYINLKVRVENRAKLVAISSTGEDTIDNTDPDMAYRKKQLETLQTEVVDLEDMSSGVNIMDLGLNEFQLDLQQLRAKYGDYEAKPYGIHAIAKADEDYPPGVIFVLRNRNNAMNIDKQNRLHPFYLIYISENGEIISNHFNPKIILDDMRYLAKDITEPLLDLTLPFNIETDEGRDMSKYSDLLNQAIDSMISFKAEKDIDSLFSVGETSALENDISGLNDFELIDFLVVRGE</sequence>
<keyword evidence="4" id="KW-0547">Nucleotide-binding</keyword>
<dbReference type="InterPro" id="IPR049730">
    <property type="entry name" value="SNF2/RAD54-like_C"/>
</dbReference>
<dbReference type="SMART" id="SM00487">
    <property type="entry name" value="DEXDc"/>
    <property type="match status" value="1"/>
</dbReference>
<accession>A0AAI8DHX6</accession>
<dbReference type="EMBL" id="CP022046">
    <property type="protein sequence ID" value="ASE35445.1"/>
    <property type="molecule type" value="Genomic_DNA"/>
</dbReference>
<dbReference type="PROSITE" id="PS51192">
    <property type="entry name" value="HELICASE_ATP_BIND_1"/>
    <property type="match status" value="1"/>
</dbReference>
<dbReference type="InterPro" id="IPR014001">
    <property type="entry name" value="Helicase_ATP-bd"/>
</dbReference>
<dbReference type="PANTHER" id="PTHR45766">
    <property type="entry name" value="DNA ANNEALING HELICASE AND ENDONUCLEASE ZRANB3 FAMILY MEMBER"/>
    <property type="match status" value="1"/>
</dbReference>
<reference evidence="5" key="1">
    <citation type="submission" date="2017-06" db="EMBL/GenBank/DDBJ databases">
        <title>FDA dAtabase for Regulatory Grade micrObial Sequences (FDA-ARGOS): Supporting development and validation of Infectious Disease Dx tests.</title>
        <authorList>
            <person name="Goldberg B."/>
            <person name="Campos J."/>
            <person name="Tallon L."/>
            <person name="Sadzewicz L."/>
            <person name="Sengamalay N."/>
            <person name="Ott S."/>
            <person name="Godinez A."/>
            <person name="Nagaraj S."/>
            <person name="Vavikolanu K."/>
            <person name="Nadendla S."/>
            <person name="George J."/>
            <person name="Geyer C."/>
            <person name="Sichtig H."/>
        </authorList>
    </citation>
    <scope>NUCLEOTIDE SEQUENCE [LARGE SCALE GENOMIC DNA]</scope>
    <source>
        <strain evidence="5">FDAARGOS_285</strain>
    </source>
</reference>
<dbReference type="GO" id="GO:0003677">
    <property type="term" value="F:DNA binding"/>
    <property type="evidence" value="ECO:0007669"/>
    <property type="project" value="InterPro"/>
</dbReference>
<dbReference type="PANTHER" id="PTHR45766:SF6">
    <property type="entry name" value="SWI_SNF-RELATED MATRIX-ASSOCIATED ACTIN-DEPENDENT REGULATOR OF CHROMATIN SUBFAMILY A-LIKE PROTEIN 1"/>
    <property type="match status" value="1"/>
</dbReference>
<protein>
    <submittedName>
        <fullName evidence="4">Helicase</fullName>
    </submittedName>
</protein>
<feature type="domain" description="Helicase C-terminal" evidence="3">
    <location>
        <begin position="682"/>
        <end position="865"/>
    </location>
</feature>
<dbReference type="CDD" id="cd10311">
    <property type="entry name" value="PLDc_N_DEXD_c"/>
    <property type="match status" value="1"/>
</dbReference>
<dbReference type="KEGG" id="sscu:CEP64_12910"/>
<dbReference type="Proteomes" id="UP000197058">
    <property type="component" value="Chromosome"/>
</dbReference>
<evidence type="ECO:0000313" key="4">
    <source>
        <dbReference type="EMBL" id="ASE35445.1"/>
    </source>
</evidence>
<dbReference type="InterPro" id="IPR006935">
    <property type="entry name" value="Helicase/UvrB_N"/>
</dbReference>
<keyword evidence="4" id="KW-0067">ATP-binding</keyword>
<evidence type="ECO:0000259" key="3">
    <source>
        <dbReference type="PROSITE" id="PS51194"/>
    </source>
</evidence>
<dbReference type="PROSITE" id="PS51194">
    <property type="entry name" value="HELICASE_CTER"/>
    <property type="match status" value="1"/>
</dbReference>
<gene>
    <name evidence="4" type="ORF">CEP64_12910</name>
</gene>
<dbReference type="SUPFAM" id="SSF52540">
    <property type="entry name" value="P-loop containing nucleoside triphosphate hydrolases"/>
    <property type="match status" value="2"/>
</dbReference>
<dbReference type="AlphaFoldDB" id="A0AAI8DHX6"/>
<dbReference type="Pfam" id="PF04851">
    <property type="entry name" value="ResIII"/>
    <property type="match status" value="1"/>
</dbReference>
<dbReference type="Gene3D" id="3.40.50.10810">
    <property type="entry name" value="Tandem AAA-ATPase domain"/>
    <property type="match status" value="1"/>
</dbReference>
<keyword evidence="4" id="KW-0347">Helicase</keyword>
<organism evidence="4 5">
    <name type="scientific">Mammaliicoccus sciuri</name>
    <name type="common">Staphylococcus sciuri</name>
    <dbReference type="NCBI Taxonomy" id="1296"/>
    <lineage>
        <taxon>Bacteria</taxon>
        <taxon>Bacillati</taxon>
        <taxon>Bacillota</taxon>
        <taxon>Bacilli</taxon>
        <taxon>Bacillales</taxon>
        <taxon>Staphylococcaceae</taxon>
        <taxon>Mammaliicoccus</taxon>
    </lineage>
</organism>
<dbReference type="SMART" id="SM00490">
    <property type="entry name" value="HELICc"/>
    <property type="match status" value="1"/>
</dbReference>
<dbReference type="GO" id="GO:0004386">
    <property type="term" value="F:helicase activity"/>
    <property type="evidence" value="ECO:0007669"/>
    <property type="project" value="UniProtKB-KW"/>
</dbReference>
<dbReference type="GO" id="GO:0016787">
    <property type="term" value="F:hydrolase activity"/>
    <property type="evidence" value="ECO:0007669"/>
    <property type="project" value="UniProtKB-KW"/>
</dbReference>
<dbReference type="CDD" id="cd18793">
    <property type="entry name" value="SF2_C_SNF"/>
    <property type="match status" value="1"/>
</dbReference>
<dbReference type="InterPro" id="IPR001650">
    <property type="entry name" value="Helicase_C-like"/>
</dbReference>
<evidence type="ECO:0000256" key="1">
    <source>
        <dbReference type="ARBA" id="ARBA00022801"/>
    </source>
</evidence>